<dbReference type="PANTHER" id="PTHR24359">
    <property type="entry name" value="SERINE/THREONINE-PROTEIN KINASE SBK1"/>
    <property type="match status" value="1"/>
</dbReference>
<name>A0A2J6TLP9_9HELO</name>
<feature type="compositionally biased region" description="Polar residues" evidence="1">
    <location>
        <begin position="266"/>
        <end position="279"/>
    </location>
</feature>
<dbReference type="GO" id="GO:0004674">
    <property type="term" value="F:protein serine/threonine kinase activity"/>
    <property type="evidence" value="ECO:0007669"/>
    <property type="project" value="TreeGrafter"/>
</dbReference>
<dbReference type="GO" id="GO:0005524">
    <property type="term" value="F:ATP binding"/>
    <property type="evidence" value="ECO:0007669"/>
    <property type="project" value="InterPro"/>
</dbReference>
<evidence type="ECO:0000313" key="4">
    <source>
        <dbReference type="Proteomes" id="UP000235371"/>
    </source>
</evidence>
<dbReference type="EMBL" id="KZ613777">
    <property type="protein sequence ID" value="PMD63953.1"/>
    <property type="molecule type" value="Genomic_DNA"/>
</dbReference>
<feature type="domain" description="Protein kinase" evidence="2">
    <location>
        <begin position="77"/>
        <end position="366"/>
    </location>
</feature>
<evidence type="ECO:0000256" key="1">
    <source>
        <dbReference type="SAM" id="MobiDB-lite"/>
    </source>
</evidence>
<feature type="non-terminal residue" evidence="3">
    <location>
        <position position="1"/>
    </location>
</feature>
<evidence type="ECO:0000259" key="2">
    <source>
        <dbReference type="PROSITE" id="PS50011"/>
    </source>
</evidence>
<dbReference type="PANTHER" id="PTHR24359:SF1">
    <property type="entry name" value="INHIBITOR OF NUCLEAR FACTOR KAPPA-B KINASE EPSILON SUBUNIT HOMOLOG 1-RELATED"/>
    <property type="match status" value="1"/>
</dbReference>
<keyword evidence="3" id="KW-0808">Transferase</keyword>
<dbReference type="AlphaFoldDB" id="A0A2J6TLP9"/>
<sequence>LPHQIIRKYVDSKFDPEVKRFLPASCMDELITSDTVIKEIFGKDELAPEDLDLREGPTISELVGFVLSKAKKVFAITILSGLRGKEIERAVFTFMRADFTDSSLPHLHRKFIQGKGNLAKFAIKQFMPPPDSKLEDDIDWIWEPEVMLLEEIRGLSHPNLTQGIAAIRRGRERYVMFPWADGGNLRDLWIDNPEPKVTAGLVRDIIEQLLGMAEALMRLHFWTDQPHVRHGNIKPENILVFPTGDKSCIGTLELSDVGSVRDHSARTQLRSRNSGNSYGTVKYEPPESVTKKLSPRSRLSDIWSMGCVTVEFMVWLLYGYEELKEFNAHISGKLEEPSRFFVVDQIEDQGQQGTFPQLVANVHPAVQACIDHMSKDKECVGETALGDLLNIVKTKLLVV</sequence>
<organism evidence="3 4">
    <name type="scientific">Hyaloscypha bicolor E</name>
    <dbReference type="NCBI Taxonomy" id="1095630"/>
    <lineage>
        <taxon>Eukaryota</taxon>
        <taxon>Fungi</taxon>
        <taxon>Dikarya</taxon>
        <taxon>Ascomycota</taxon>
        <taxon>Pezizomycotina</taxon>
        <taxon>Leotiomycetes</taxon>
        <taxon>Helotiales</taxon>
        <taxon>Hyaloscyphaceae</taxon>
        <taxon>Hyaloscypha</taxon>
        <taxon>Hyaloscypha bicolor</taxon>
    </lineage>
</organism>
<dbReference type="SUPFAM" id="SSF56112">
    <property type="entry name" value="Protein kinase-like (PK-like)"/>
    <property type="match status" value="1"/>
</dbReference>
<dbReference type="GeneID" id="36581458"/>
<evidence type="ECO:0000313" key="3">
    <source>
        <dbReference type="EMBL" id="PMD63953.1"/>
    </source>
</evidence>
<dbReference type="Proteomes" id="UP000235371">
    <property type="component" value="Unassembled WGS sequence"/>
</dbReference>
<keyword evidence="4" id="KW-1185">Reference proteome</keyword>
<accession>A0A2J6TLP9</accession>
<dbReference type="Pfam" id="PF00069">
    <property type="entry name" value="Pkinase"/>
    <property type="match status" value="1"/>
</dbReference>
<dbReference type="RefSeq" id="XP_024740857.1">
    <property type="nucleotide sequence ID" value="XM_024873378.1"/>
</dbReference>
<feature type="region of interest" description="Disordered" evidence="1">
    <location>
        <begin position="263"/>
        <end position="285"/>
    </location>
</feature>
<dbReference type="CDD" id="cd00180">
    <property type="entry name" value="PKc"/>
    <property type="match status" value="1"/>
</dbReference>
<keyword evidence="3" id="KW-0418">Kinase</keyword>
<dbReference type="Gene3D" id="1.10.510.10">
    <property type="entry name" value="Transferase(Phosphotransferase) domain 1"/>
    <property type="match status" value="1"/>
</dbReference>
<dbReference type="OrthoDB" id="3557021at2759"/>
<feature type="non-terminal residue" evidence="3">
    <location>
        <position position="399"/>
    </location>
</feature>
<gene>
    <name evidence="3" type="ORF">K444DRAFT_504259</name>
</gene>
<proteinExistence type="predicted"/>
<dbReference type="PROSITE" id="PS50011">
    <property type="entry name" value="PROTEIN_KINASE_DOM"/>
    <property type="match status" value="1"/>
</dbReference>
<dbReference type="InParanoid" id="A0A2J6TLP9"/>
<reference evidence="3 4" key="1">
    <citation type="submission" date="2016-04" db="EMBL/GenBank/DDBJ databases">
        <title>A degradative enzymes factory behind the ericoid mycorrhizal symbiosis.</title>
        <authorList>
            <consortium name="DOE Joint Genome Institute"/>
            <person name="Martino E."/>
            <person name="Morin E."/>
            <person name="Grelet G."/>
            <person name="Kuo A."/>
            <person name="Kohler A."/>
            <person name="Daghino S."/>
            <person name="Barry K."/>
            <person name="Choi C."/>
            <person name="Cichocki N."/>
            <person name="Clum A."/>
            <person name="Copeland A."/>
            <person name="Hainaut M."/>
            <person name="Haridas S."/>
            <person name="Labutti K."/>
            <person name="Lindquist E."/>
            <person name="Lipzen A."/>
            <person name="Khouja H.-R."/>
            <person name="Murat C."/>
            <person name="Ohm R."/>
            <person name="Olson A."/>
            <person name="Spatafora J."/>
            <person name="Veneault-Fourrey C."/>
            <person name="Henrissat B."/>
            <person name="Grigoriev I."/>
            <person name="Martin F."/>
            <person name="Perotto S."/>
        </authorList>
    </citation>
    <scope>NUCLEOTIDE SEQUENCE [LARGE SCALE GENOMIC DNA]</scope>
    <source>
        <strain evidence="3 4">E</strain>
    </source>
</reference>
<protein>
    <submittedName>
        <fullName evidence="3">Kinase-like protein</fullName>
    </submittedName>
</protein>
<dbReference type="SMART" id="SM00220">
    <property type="entry name" value="S_TKc"/>
    <property type="match status" value="1"/>
</dbReference>
<dbReference type="InterPro" id="IPR000719">
    <property type="entry name" value="Prot_kinase_dom"/>
</dbReference>
<dbReference type="InterPro" id="IPR011009">
    <property type="entry name" value="Kinase-like_dom_sf"/>
</dbReference>
<dbReference type="STRING" id="1095630.A0A2J6TLP9"/>